<accession>A0A9D5C7B4</accession>
<protein>
    <recommendedName>
        <fullName evidence="4">FAD-binding domain-containing protein</fullName>
    </recommendedName>
</protein>
<dbReference type="InterPro" id="IPR002938">
    <property type="entry name" value="FAD-bd"/>
</dbReference>
<evidence type="ECO:0000256" key="2">
    <source>
        <dbReference type="ARBA" id="ARBA00023033"/>
    </source>
</evidence>
<keyword evidence="2" id="KW-0503">Monooxygenase</keyword>
<reference evidence="5" key="1">
    <citation type="submission" date="2021-03" db="EMBL/GenBank/DDBJ databases">
        <authorList>
            <person name="Li Z."/>
            <person name="Yang C."/>
        </authorList>
    </citation>
    <scope>NUCLEOTIDE SEQUENCE</scope>
    <source>
        <strain evidence="5">Dzin_1.0</strain>
        <tissue evidence="5">Leaf</tissue>
    </source>
</reference>
<evidence type="ECO:0000256" key="3">
    <source>
        <dbReference type="ARBA" id="ARBA00024018"/>
    </source>
</evidence>
<keyword evidence="6" id="KW-1185">Reference proteome</keyword>
<dbReference type="Gene3D" id="3.50.50.60">
    <property type="entry name" value="FAD/NAD(P)-binding domain"/>
    <property type="match status" value="1"/>
</dbReference>
<proteinExistence type="inferred from homology"/>
<feature type="domain" description="FAD-binding" evidence="4">
    <location>
        <begin position="84"/>
        <end position="327"/>
    </location>
</feature>
<dbReference type="EMBL" id="JAGGNH010000007">
    <property type="protein sequence ID" value="KAJ0967528.1"/>
    <property type="molecule type" value="Genomic_DNA"/>
</dbReference>
<dbReference type="GO" id="GO:0071949">
    <property type="term" value="F:FAD binding"/>
    <property type="evidence" value="ECO:0007669"/>
    <property type="project" value="InterPro"/>
</dbReference>
<dbReference type="InterPro" id="IPR036188">
    <property type="entry name" value="FAD/NAD-bd_sf"/>
</dbReference>
<evidence type="ECO:0000256" key="1">
    <source>
        <dbReference type="ARBA" id="ARBA00023002"/>
    </source>
</evidence>
<evidence type="ECO:0000313" key="5">
    <source>
        <dbReference type="EMBL" id="KAJ0967528.1"/>
    </source>
</evidence>
<gene>
    <name evidence="5" type="ORF">J5N97_024445</name>
</gene>
<keyword evidence="1" id="KW-0560">Oxidoreductase</keyword>
<feature type="domain" description="FAD-binding" evidence="4">
    <location>
        <begin position="3"/>
        <end position="63"/>
    </location>
</feature>
<organism evidence="5 6">
    <name type="scientific">Dioscorea zingiberensis</name>
    <dbReference type="NCBI Taxonomy" id="325984"/>
    <lineage>
        <taxon>Eukaryota</taxon>
        <taxon>Viridiplantae</taxon>
        <taxon>Streptophyta</taxon>
        <taxon>Embryophyta</taxon>
        <taxon>Tracheophyta</taxon>
        <taxon>Spermatophyta</taxon>
        <taxon>Magnoliopsida</taxon>
        <taxon>Liliopsida</taxon>
        <taxon>Dioscoreales</taxon>
        <taxon>Dioscoreaceae</taxon>
        <taxon>Dioscorea</taxon>
    </lineage>
</organism>
<dbReference type="OrthoDB" id="1878542at2759"/>
<dbReference type="PANTHER" id="PTHR45934:SF1">
    <property type="entry name" value="OS04G0423100 PROTEIN"/>
    <property type="match status" value="1"/>
</dbReference>
<dbReference type="PRINTS" id="PR00420">
    <property type="entry name" value="RNGMNOXGNASE"/>
</dbReference>
<comment type="caution">
    <text evidence="5">The sequence shown here is derived from an EMBL/GenBank/DDBJ whole genome shotgun (WGS) entry which is preliminary data.</text>
</comment>
<dbReference type="Proteomes" id="UP001085076">
    <property type="component" value="Miscellaneous, Linkage group lg07"/>
</dbReference>
<dbReference type="AlphaFoldDB" id="A0A9D5C7B4"/>
<name>A0A9D5C7B4_9LILI</name>
<sequence length="382" mass="41996">MEEIVIVGGGIAGLATAVALRRVGLQCLVLELAPELRATGAALTLFPNAFRALVSLGVAHKLSGIYQPLQKEEMKLRCVHRKALLEALAEELPPNTIRFSSKLASIKTENLNNSSLVYVLHLEDGSIIRTKVLIGCDGVRSVVAQWLGLSAPVSSGRSAVRGLAVFPEGHGFPHGPQQFLGDGKRAGFVPLDDKEVYWFMTHRTIEGEQEIARDPQMIQKEVIENLAKTFPENYLKVVSHSDMSTLTIAPLMLRLPWDVYFGKTYSGTVTVVGDAFHPMTPDIGQGGCLALEDAVVLARNVANRVNNVAEGTEKYAKERRWRAASLIAVAFFGGWVQQGGSGVWWWAVKLFRDSIFYKLVYAKMFHSIDQYDCGVLPCVIED</sequence>
<dbReference type="Pfam" id="PF01494">
    <property type="entry name" value="FAD_binding_3"/>
    <property type="match status" value="2"/>
</dbReference>
<dbReference type="InterPro" id="IPR044560">
    <property type="entry name" value="MOase"/>
</dbReference>
<dbReference type="GO" id="GO:0004497">
    <property type="term" value="F:monooxygenase activity"/>
    <property type="evidence" value="ECO:0007669"/>
    <property type="project" value="UniProtKB-KW"/>
</dbReference>
<dbReference type="PANTHER" id="PTHR45934">
    <property type="entry name" value="FAD/NAD(P)-BINDING OXIDOREDUCTASE FAMILY PROTEIN"/>
    <property type="match status" value="1"/>
</dbReference>
<comment type="similarity">
    <text evidence="3">Belongs to the 3-hydroxybenzoate 6-hydroxylase family.</text>
</comment>
<dbReference type="SUPFAM" id="SSF51905">
    <property type="entry name" value="FAD/NAD(P)-binding domain"/>
    <property type="match status" value="1"/>
</dbReference>
<evidence type="ECO:0000259" key="4">
    <source>
        <dbReference type="Pfam" id="PF01494"/>
    </source>
</evidence>
<reference evidence="5" key="2">
    <citation type="journal article" date="2022" name="Hortic Res">
        <title>The genome of Dioscorea zingiberensis sheds light on the biosynthesis, origin and evolution of the medicinally important diosgenin saponins.</title>
        <authorList>
            <person name="Li Y."/>
            <person name="Tan C."/>
            <person name="Li Z."/>
            <person name="Guo J."/>
            <person name="Li S."/>
            <person name="Chen X."/>
            <person name="Wang C."/>
            <person name="Dai X."/>
            <person name="Yang H."/>
            <person name="Song W."/>
            <person name="Hou L."/>
            <person name="Xu J."/>
            <person name="Tong Z."/>
            <person name="Xu A."/>
            <person name="Yuan X."/>
            <person name="Wang W."/>
            <person name="Yang Q."/>
            <person name="Chen L."/>
            <person name="Sun Z."/>
            <person name="Wang K."/>
            <person name="Pan B."/>
            <person name="Chen J."/>
            <person name="Bao Y."/>
            <person name="Liu F."/>
            <person name="Qi X."/>
            <person name="Gang D.R."/>
            <person name="Wen J."/>
            <person name="Li J."/>
        </authorList>
    </citation>
    <scope>NUCLEOTIDE SEQUENCE</scope>
    <source>
        <strain evidence="5">Dzin_1.0</strain>
    </source>
</reference>
<evidence type="ECO:0000313" key="6">
    <source>
        <dbReference type="Proteomes" id="UP001085076"/>
    </source>
</evidence>